<name>A0A914HIV4_GLORO</name>
<evidence type="ECO:0000313" key="2">
    <source>
        <dbReference type="WBParaSite" id="Gr19_v10_g1857.t1"/>
    </source>
</evidence>
<accession>A0A914HIV4</accession>
<protein>
    <submittedName>
        <fullName evidence="2">Uncharacterized protein</fullName>
    </submittedName>
</protein>
<dbReference type="Proteomes" id="UP000887572">
    <property type="component" value="Unplaced"/>
</dbReference>
<dbReference type="AlphaFoldDB" id="A0A914HIV4"/>
<organism evidence="1 2">
    <name type="scientific">Globodera rostochiensis</name>
    <name type="common">Golden nematode worm</name>
    <name type="synonym">Heterodera rostochiensis</name>
    <dbReference type="NCBI Taxonomy" id="31243"/>
    <lineage>
        <taxon>Eukaryota</taxon>
        <taxon>Metazoa</taxon>
        <taxon>Ecdysozoa</taxon>
        <taxon>Nematoda</taxon>
        <taxon>Chromadorea</taxon>
        <taxon>Rhabditida</taxon>
        <taxon>Tylenchina</taxon>
        <taxon>Tylenchomorpha</taxon>
        <taxon>Tylenchoidea</taxon>
        <taxon>Heteroderidae</taxon>
        <taxon>Heteroderinae</taxon>
        <taxon>Globodera</taxon>
    </lineage>
</organism>
<proteinExistence type="predicted"/>
<keyword evidence="1" id="KW-1185">Reference proteome</keyword>
<dbReference type="WBParaSite" id="Gr19_v10_g1857.t1">
    <property type="protein sequence ID" value="Gr19_v10_g1857.t1"/>
    <property type="gene ID" value="Gr19_v10_g1857"/>
</dbReference>
<sequence length="135" mass="15681">MNQRTSVRPSVSIPFTAGGTVGSNSFLEMDQKDAAFREANHTQQRQNYREDRRPDFYCYQTSQKMRNCGESMSSAQFFGRRFDGEYRRPVDMKEKQQRTINLDGLLGINMEQFMEFLEAVSIATSGHPYFPNRTL</sequence>
<evidence type="ECO:0000313" key="1">
    <source>
        <dbReference type="Proteomes" id="UP000887572"/>
    </source>
</evidence>
<reference evidence="2" key="1">
    <citation type="submission" date="2022-11" db="UniProtKB">
        <authorList>
            <consortium name="WormBaseParasite"/>
        </authorList>
    </citation>
    <scope>IDENTIFICATION</scope>
</reference>